<feature type="transmembrane region" description="Helical" evidence="1">
    <location>
        <begin position="132"/>
        <end position="154"/>
    </location>
</feature>
<proteinExistence type="predicted"/>
<feature type="transmembrane region" description="Helical" evidence="1">
    <location>
        <begin position="39"/>
        <end position="66"/>
    </location>
</feature>
<evidence type="ECO:0000256" key="1">
    <source>
        <dbReference type="SAM" id="Phobius"/>
    </source>
</evidence>
<gene>
    <name evidence="2" type="ORF">JK361_22640</name>
</gene>
<accession>A0ABS1P4X5</accession>
<keyword evidence="1" id="KW-0472">Membrane</keyword>
<feature type="transmembrane region" description="Helical" evidence="1">
    <location>
        <begin position="6"/>
        <end position="27"/>
    </location>
</feature>
<evidence type="ECO:0000313" key="2">
    <source>
        <dbReference type="EMBL" id="MBL1107368.1"/>
    </source>
</evidence>
<dbReference type="Proteomes" id="UP000621386">
    <property type="component" value="Unassembled WGS sequence"/>
</dbReference>
<comment type="caution">
    <text evidence="2">The sequence shown here is derived from an EMBL/GenBank/DDBJ whole genome shotgun (WGS) entry which is preliminary data.</text>
</comment>
<keyword evidence="1" id="KW-0812">Transmembrane</keyword>
<protein>
    <submittedName>
        <fullName evidence="2">Uncharacterized protein</fullName>
    </submittedName>
</protein>
<dbReference type="EMBL" id="JAERRH010000008">
    <property type="protein sequence ID" value="MBL1107368.1"/>
    <property type="molecule type" value="Genomic_DNA"/>
</dbReference>
<name>A0ABS1P4X5_9ACTN</name>
<keyword evidence="1" id="KW-1133">Transmembrane helix</keyword>
<keyword evidence="3" id="KW-1185">Reference proteome</keyword>
<sequence>MTYVTFGGVTVGLLVLAYHLAAWYPGLKALRSDPVGHAAALLPFLFGWTYGALTTLGVGGLIGWAADTARWISNWLGDVALVWGVGGQSGQRAGAVTYLPLTQTGGAIVLILTAVMAVLVKKPRYGSDLKRGMWCGLCLGTSAGVAGFAAAPLAQAVNWLGGGVYGAL</sequence>
<feature type="transmembrane region" description="Helical" evidence="1">
    <location>
        <begin position="98"/>
        <end position="120"/>
    </location>
</feature>
<reference evidence="2 3" key="1">
    <citation type="submission" date="2021-01" db="EMBL/GenBank/DDBJ databases">
        <title>WGS of actinomycetes isolated from Thailand.</title>
        <authorList>
            <person name="Thawai C."/>
        </authorList>
    </citation>
    <scope>NUCLEOTIDE SEQUENCE [LARGE SCALE GENOMIC DNA]</scope>
    <source>
        <strain evidence="2 3">CH5-8</strain>
    </source>
</reference>
<evidence type="ECO:0000313" key="3">
    <source>
        <dbReference type="Proteomes" id="UP000621386"/>
    </source>
</evidence>
<dbReference type="RefSeq" id="WP_201821140.1">
    <property type="nucleotide sequence ID" value="NZ_JAERRH010000008.1"/>
</dbReference>
<organism evidence="2 3">
    <name type="scientific">Streptomyces musisoli</name>
    <dbReference type="NCBI Taxonomy" id="2802280"/>
    <lineage>
        <taxon>Bacteria</taxon>
        <taxon>Bacillati</taxon>
        <taxon>Actinomycetota</taxon>
        <taxon>Actinomycetes</taxon>
        <taxon>Kitasatosporales</taxon>
        <taxon>Streptomycetaceae</taxon>
        <taxon>Streptomyces</taxon>
    </lineage>
</organism>